<dbReference type="Gene3D" id="3.30.460.10">
    <property type="entry name" value="Beta Polymerase, domain 2"/>
    <property type="match status" value="1"/>
</dbReference>
<keyword evidence="11" id="KW-0238">DNA-binding</keyword>
<evidence type="ECO:0000256" key="1">
    <source>
        <dbReference type="ARBA" id="ARBA00001936"/>
    </source>
</evidence>
<comment type="cofactor">
    <cofactor evidence="2">
        <name>Mg(2+)</name>
        <dbReference type="ChEBI" id="CHEBI:18420"/>
    </cofactor>
</comment>
<keyword evidence="6 17" id="KW-0548">Nucleotidyltransferase</keyword>
<dbReference type="GO" id="GO:0005634">
    <property type="term" value="C:nucleus"/>
    <property type="evidence" value="ECO:0007669"/>
    <property type="project" value="UniProtKB-SubCell"/>
</dbReference>
<keyword evidence="8 17" id="KW-0227">DNA damage</keyword>
<dbReference type="PROSITE" id="PS50172">
    <property type="entry name" value="BRCT"/>
    <property type="match status" value="1"/>
</dbReference>
<evidence type="ECO:0000256" key="15">
    <source>
        <dbReference type="ARBA" id="ARBA00049244"/>
    </source>
</evidence>
<keyword evidence="12 17" id="KW-0234">DNA repair</keyword>
<keyword evidence="7" id="KW-0479">Metal-binding</keyword>
<dbReference type="InterPro" id="IPR043519">
    <property type="entry name" value="NT_sf"/>
</dbReference>
<comment type="similarity">
    <text evidence="17">Belongs to the DNA polymerase type-X family.</text>
</comment>
<sequence length="575" mass="64629">MNSSLFKGLTFLIVPSLEPPRVQHLTQLIELHGGIVVEQCIGNTFVLVNESFVGKHGLNKLELFHSEWDYGDDLWFELLSKENLSCYKLGWVSECLKRNELIESQEFRASLSEEHDTVVEIGSDSSAKDAGSIAQESSDEETDIGSQNLEETYQCTEAASSSAKLEVVSRSTEVPSNSRELGAVLPTHPLERSVEKHNAALIIALEQLSKKYRLKGDTYRARGYHLALQSIEKHGRPITSEQEALSLPNVGPSIAGKIQMILDVGTLPGLHEAKKHEELLDYFMLCHGVGAHTARKWVANGVQTFKEALTVFPTDLNWNVLFGWRYYEEWSLRIPREECAQHLALIEQVLHDVDKSAHIVLTGSYRRGAETCGDIDTVLYKPGCDDINILSRILERTILKLREMGYILCPLNLNHNLGQAFKSTIDEITSTVGLRGDYISGPKEILKKFYFGGRLPVNVIKSSTVLGQAAIKLKPADQFMSQNCNSRKCRRVDVLLSKWSQLGGVMIYFTGNDDFNKSLRIRATKKGWKLTNNGLYQSNIDAQDTLIESFDEKRIMELLNVAWVPPDQRNVEGYI</sequence>
<dbReference type="SUPFAM" id="SSF81585">
    <property type="entry name" value="PsbU/PolX domain-like"/>
    <property type="match status" value="1"/>
</dbReference>
<evidence type="ECO:0000256" key="11">
    <source>
        <dbReference type="ARBA" id="ARBA00023125"/>
    </source>
</evidence>
<evidence type="ECO:0000313" key="21">
    <source>
        <dbReference type="Proteomes" id="UP000189911"/>
    </source>
</evidence>
<keyword evidence="13" id="KW-0456">Lyase</keyword>
<dbReference type="AlphaFoldDB" id="A0A1G4KKB0"/>
<keyword evidence="5 17" id="KW-0808">Transferase</keyword>
<dbReference type="Pfam" id="PF16589">
    <property type="entry name" value="BRCT_2"/>
    <property type="match status" value="1"/>
</dbReference>
<dbReference type="InterPro" id="IPR001357">
    <property type="entry name" value="BRCT_dom"/>
</dbReference>
<dbReference type="SUPFAM" id="SSF81301">
    <property type="entry name" value="Nucleotidyltransferase"/>
    <property type="match status" value="1"/>
</dbReference>
<name>A0A1G4KKB0_9SACH</name>
<comment type="function">
    <text evidence="17">DNA polymerase that functions in several pathways of DNA repair. Involved in base excision repair (BER) responsible for repair of lesions that give rise to abasic (AP) sites in DNA. Also contributes to DNA double-strand break repair by non-homologous end joining and homologous recombination. Has both template-dependent and template-independent (terminal transferase) DNA polymerase activities. Has also a 5'-deoxyribose-5-phosphate lyase (dRP lyase) activity.</text>
</comment>
<dbReference type="GO" id="GO:0003677">
    <property type="term" value="F:DNA binding"/>
    <property type="evidence" value="ECO:0007669"/>
    <property type="project" value="UniProtKB-UniRule"/>
</dbReference>
<dbReference type="CDD" id="cd00141">
    <property type="entry name" value="NT_POLXc"/>
    <property type="match status" value="1"/>
</dbReference>
<dbReference type="PRINTS" id="PR00870">
    <property type="entry name" value="DNAPOLXBETA"/>
</dbReference>
<dbReference type="OrthoDB" id="205514at2759"/>
<dbReference type="EC" id="2.7.7.7" evidence="17"/>
<evidence type="ECO:0000256" key="12">
    <source>
        <dbReference type="ARBA" id="ARBA00023204"/>
    </source>
</evidence>
<evidence type="ECO:0000256" key="8">
    <source>
        <dbReference type="ARBA" id="ARBA00022763"/>
    </source>
</evidence>
<comment type="cofactor">
    <cofactor evidence="1">
        <name>Mn(2+)</name>
        <dbReference type="ChEBI" id="CHEBI:29035"/>
    </cofactor>
</comment>
<feature type="region of interest" description="Disordered" evidence="18">
    <location>
        <begin position="121"/>
        <end position="145"/>
    </location>
</feature>
<dbReference type="SMART" id="SM00483">
    <property type="entry name" value="POLXc"/>
    <property type="match status" value="1"/>
</dbReference>
<dbReference type="Gene3D" id="1.10.150.110">
    <property type="entry name" value="DNA polymerase beta, N-terminal domain-like"/>
    <property type="match status" value="1"/>
</dbReference>
<dbReference type="Proteomes" id="UP000189911">
    <property type="component" value="Chromosome G"/>
</dbReference>
<evidence type="ECO:0000256" key="2">
    <source>
        <dbReference type="ARBA" id="ARBA00001946"/>
    </source>
</evidence>
<dbReference type="Pfam" id="PF14792">
    <property type="entry name" value="DNA_pol_B_palm"/>
    <property type="match status" value="1"/>
</dbReference>
<keyword evidence="9" id="KW-0460">Magnesium</keyword>
<dbReference type="InterPro" id="IPR036420">
    <property type="entry name" value="BRCT_dom_sf"/>
</dbReference>
<evidence type="ECO:0000259" key="19">
    <source>
        <dbReference type="PROSITE" id="PS50172"/>
    </source>
</evidence>
<evidence type="ECO:0000256" key="5">
    <source>
        <dbReference type="ARBA" id="ARBA00022679"/>
    </source>
</evidence>
<evidence type="ECO:0000256" key="18">
    <source>
        <dbReference type="SAM" id="MobiDB-lite"/>
    </source>
</evidence>
<evidence type="ECO:0000256" key="14">
    <source>
        <dbReference type="ARBA" id="ARBA00023242"/>
    </source>
</evidence>
<evidence type="ECO:0000313" key="20">
    <source>
        <dbReference type="EMBL" id="SCV04974.1"/>
    </source>
</evidence>
<dbReference type="InterPro" id="IPR018944">
    <property type="entry name" value="DNA_pol_lambd_fingers_domain"/>
</dbReference>
<evidence type="ECO:0000256" key="13">
    <source>
        <dbReference type="ARBA" id="ARBA00023239"/>
    </source>
</evidence>
<comment type="catalytic activity">
    <reaction evidence="15 17">
        <text>DNA(n) + a 2'-deoxyribonucleoside 5'-triphosphate = DNA(n+1) + diphosphate</text>
        <dbReference type="Rhea" id="RHEA:22508"/>
        <dbReference type="Rhea" id="RHEA-COMP:17339"/>
        <dbReference type="Rhea" id="RHEA-COMP:17340"/>
        <dbReference type="ChEBI" id="CHEBI:33019"/>
        <dbReference type="ChEBI" id="CHEBI:61560"/>
        <dbReference type="ChEBI" id="CHEBI:173112"/>
        <dbReference type="EC" id="2.7.7.7"/>
    </reaction>
</comment>
<feature type="domain" description="BRCT" evidence="19">
    <location>
        <begin position="1"/>
        <end position="109"/>
    </location>
</feature>
<proteinExistence type="inferred from homology"/>
<dbReference type="GO" id="GO:0046872">
    <property type="term" value="F:metal ion binding"/>
    <property type="evidence" value="ECO:0007669"/>
    <property type="project" value="UniProtKB-UniRule"/>
</dbReference>
<evidence type="ECO:0000256" key="9">
    <source>
        <dbReference type="ARBA" id="ARBA00022842"/>
    </source>
</evidence>
<dbReference type="Gene3D" id="1.10.150.20">
    <property type="entry name" value="5' to 3' exonuclease, C-terminal subdomain"/>
    <property type="match status" value="1"/>
</dbReference>
<keyword evidence="4" id="KW-0963">Cytoplasm</keyword>
<evidence type="ECO:0000256" key="17">
    <source>
        <dbReference type="RuleBase" id="RU366014"/>
    </source>
</evidence>
<dbReference type="InterPro" id="IPR002054">
    <property type="entry name" value="DNA-dir_DNA_pol_X"/>
</dbReference>
<dbReference type="Pfam" id="PF10391">
    <property type="entry name" value="DNA_pol_lambd_f"/>
    <property type="match status" value="1"/>
</dbReference>
<dbReference type="InterPro" id="IPR037160">
    <property type="entry name" value="DNA_Pol_thumb_sf"/>
</dbReference>
<evidence type="ECO:0000256" key="3">
    <source>
        <dbReference type="ARBA" id="ARBA00004123"/>
    </source>
</evidence>
<dbReference type="GO" id="GO:0016829">
    <property type="term" value="F:lyase activity"/>
    <property type="evidence" value="ECO:0007669"/>
    <property type="project" value="UniProtKB-KW"/>
</dbReference>
<evidence type="ECO:0000256" key="16">
    <source>
        <dbReference type="PIRSR" id="PIRSR622312-50"/>
    </source>
</evidence>
<keyword evidence="10 17" id="KW-0239">DNA-directed DNA polymerase</keyword>
<dbReference type="PRINTS" id="PR00869">
    <property type="entry name" value="DNAPOLX"/>
</dbReference>
<dbReference type="InterPro" id="IPR010996">
    <property type="entry name" value="HHH_MUS81"/>
</dbReference>
<dbReference type="InterPro" id="IPR002008">
    <property type="entry name" value="DNA_pol_X_beta-like"/>
</dbReference>
<dbReference type="InterPro" id="IPR028207">
    <property type="entry name" value="DNA_pol_B_palm_palm"/>
</dbReference>
<organism evidence="20 21">
    <name type="scientific">Lachancea nothofagi CBS 11611</name>
    <dbReference type="NCBI Taxonomy" id="1266666"/>
    <lineage>
        <taxon>Eukaryota</taxon>
        <taxon>Fungi</taxon>
        <taxon>Dikarya</taxon>
        <taxon>Ascomycota</taxon>
        <taxon>Saccharomycotina</taxon>
        <taxon>Saccharomycetes</taxon>
        <taxon>Saccharomycetales</taxon>
        <taxon>Saccharomycetaceae</taxon>
        <taxon>Lachancea</taxon>
    </lineage>
</organism>
<keyword evidence="14 17" id="KW-0539">Nucleus</keyword>
<dbReference type="GO" id="GO:0006303">
    <property type="term" value="P:double-strand break repair via nonhomologous end joining"/>
    <property type="evidence" value="ECO:0007669"/>
    <property type="project" value="TreeGrafter"/>
</dbReference>
<dbReference type="SUPFAM" id="SSF52113">
    <property type="entry name" value="BRCT domain"/>
    <property type="match status" value="1"/>
</dbReference>
<dbReference type="Pfam" id="PF14716">
    <property type="entry name" value="HHH_8"/>
    <property type="match status" value="1"/>
</dbReference>
<evidence type="ECO:0000256" key="4">
    <source>
        <dbReference type="ARBA" id="ARBA00022490"/>
    </source>
</evidence>
<reference evidence="21" key="1">
    <citation type="submission" date="2016-03" db="EMBL/GenBank/DDBJ databases">
        <authorList>
            <person name="Devillers Hugo."/>
        </authorList>
    </citation>
    <scope>NUCLEOTIDE SEQUENCE [LARGE SCALE GENOMIC DNA]</scope>
</reference>
<protein>
    <recommendedName>
        <fullName evidence="17">DNA polymerase</fullName>
        <ecNumber evidence="17">2.7.7.7</ecNumber>
    </recommendedName>
</protein>
<evidence type="ECO:0000256" key="10">
    <source>
        <dbReference type="ARBA" id="ARBA00022932"/>
    </source>
</evidence>
<dbReference type="Gene3D" id="3.30.210.10">
    <property type="entry name" value="DNA polymerase, thumb domain"/>
    <property type="match status" value="1"/>
</dbReference>
<evidence type="ECO:0000256" key="7">
    <source>
        <dbReference type="ARBA" id="ARBA00022723"/>
    </source>
</evidence>
<dbReference type="InterPro" id="IPR029398">
    <property type="entry name" value="PolB_thumb"/>
</dbReference>
<gene>
    <name evidence="20" type="ORF">LANO_0G15720G</name>
</gene>
<dbReference type="EMBL" id="LT598453">
    <property type="protein sequence ID" value="SCV04974.1"/>
    <property type="molecule type" value="Genomic_DNA"/>
</dbReference>
<accession>A0A1G4KKB0</accession>
<dbReference type="GO" id="GO:0003887">
    <property type="term" value="F:DNA-directed DNA polymerase activity"/>
    <property type="evidence" value="ECO:0007669"/>
    <property type="project" value="UniProtKB-UniRule"/>
</dbReference>
<dbReference type="Gene3D" id="3.40.50.10190">
    <property type="entry name" value="BRCT domain"/>
    <property type="match status" value="1"/>
</dbReference>
<dbReference type="PANTHER" id="PTHR11276">
    <property type="entry name" value="DNA POLYMERASE TYPE-X FAMILY MEMBER"/>
    <property type="match status" value="1"/>
</dbReference>
<dbReference type="Pfam" id="PF14791">
    <property type="entry name" value="DNA_pol_B_thumb"/>
    <property type="match status" value="1"/>
</dbReference>
<dbReference type="InterPro" id="IPR027421">
    <property type="entry name" value="DNA_pol_lamdba_lyase_dom_sf"/>
</dbReference>
<keyword evidence="21" id="KW-1185">Reference proteome</keyword>
<dbReference type="GO" id="GO:0006284">
    <property type="term" value="P:base-excision repair"/>
    <property type="evidence" value="ECO:0007669"/>
    <property type="project" value="TreeGrafter"/>
</dbReference>
<dbReference type="SUPFAM" id="SSF47802">
    <property type="entry name" value="DNA polymerase beta, N-terminal domain-like"/>
    <property type="match status" value="1"/>
</dbReference>
<evidence type="ECO:0000256" key="6">
    <source>
        <dbReference type="ARBA" id="ARBA00022695"/>
    </source>
</evidence>
<dbReference type="InterPro" id="IPR022312">
    <property type="entry name" value="DNA_pol_X"/>
</dbReference>
<comment type="subcellular location">
    <subcellularLocation>
        <location evidence="3 17">Nucleus</location>
    </subcellularLocation>
</comment>
<feature type="active site" description="Nucleophile; Schiff-base intermediate with DNA; for 5'-dRP lyase activity" evidence="16">
    <location>
        <position position="257"/>
    </location>
</feature>
<dbReference type="PANTHER" id="PTHR11276:SF42">
    <property type="entry name" value="DNA POLYMERASE BETA"/>
    <property type="match status" value="1"/>
</dbReference>